<name>A0ABN9VML2_9DINO</name>
<dbReference type="Proteomes" id="UP001189429">
    <property type="component" value="Unassembled WGS sequence"/>
</dbReference>
<reference evidence="1" key="1">
    <citation type="submission" date="2023-10" db="EMBL/GenBank/DDBJ databases">
        <authorList>
            <person name="Chen Y."/>
            <person name="Shah S."/>
            <person name="Dougan E. K."/>
            <person name="Thang M."/>
            <person name="Chan C."/>
        </authorList>
    </citation>
    <scope>NUCLEOTIDE SEQUENCE [LARGE SCALE GENOMIC DNA]</scope>
</reference>
<accession>A0ABN9VML2</accession>
<sequence>MLRKTTCGNTGETMGNIACSTGDTAITVFALATYQRFANPLPARLSSLCQSANADWGKLEARTCAPHEYPTTIRDTSKMCQIEEKLNTAGNREDANGGGNL</sequence>
<evidence type="ECO:0000313" key="2">
    <source>
        <dbReference type="Proteomes" id="UP001189429"/>
    </source>
</evidence>
<proteinExistence type="predicted"/>
<dbReference type="EMBL" id="CAUYUJ010017408">
    <property type="protein sequence ID" value="CAK0874588.1"/>
    <property type="molecule type" value="Genomic_DNA"/>
</dbReference>
<organism evidence="1 2">
    <name type="scientific">Prorocentrum cordatum</name>
    <dbReference type="NCBI Taxonomy" id="2364126"/>
    <lineage>
        <taxon>Eukaryota</taxon>
        <taxon>Sar</taxon>
        <taxon>Alveolata</taxon>
        <taxon>Dinophyceae</taxon>
        <taxon>Prorocentrales</taxon>
        <taxon>Prorocentraceae</taxon>
        <taxon>Prorocentrum</taxon>
    </lineage>
</organism>
<gene>
    <name evidence="1" type="ORF">PCOR1329_LOCUS59431</name>
</gene>
<evidence type="ECO:0000313" key="1">
    <source>
        <dbReference type="EMBL" id="CAK0874588.1"/>
    </source>
</evidence>
<comment type="caution">
    <text evidence="1">The sequence shown here is derived from an EMBL/GenBank/DDBJ whole genome shotgun (WGS) entry which is preliminary data.</text>
</comment>
<keyword evidence="2" id="KW-1185">Reference proteome</keyword>
<protein>
    <submittedName>
        <fullName evidence="1">Uncharacterized protein</fullName>
    </submittedName>
</protein>